<dbReference type="Proteomes" id="UP000264071">
    <property type="component" value="Unassembled WGS sequence"/>
</dbReference>
<dbReference type="InterPro" id="IPR011059">
    <property type="entry name" value="Metal-dep_hydrolase_composite"/>
</dbReference>
<dbReference type="EMBL" id="DPIY01000010">
    <property type="protein sequence ID" value="HCT58143.1"/>
    <property type="molecule type" value="Genomic_DNA"/>
</dbReference>
<evidence type="ECO:0000313" key="3">
    <source>
        <dbReference type="EMBL" id="HCT58143.1"/>
    </source>
</evidence>
<dbReference type="PANTHER" id="PTHR22642:SF2">
    <property type="entry name" value="PROTEIN LONG AFTER FAR-RED 3"/>
    <property type="match status" value="1"/>
</dbReference>
<evidence type="ECO:0000256" key="1">
    <source>
        <dbReference type="SAM" id="MobiDB-lite"/>
    </source>
</evidence>
<dbReference type="CDD" id="cd01300">
    <property type="entry name" value="YtcJ_like"/>
    <property type="match status" value="1"/>
</dbReference>
<dbReference type="PANTHER" id="PTHR22642">
    <property type="entry name" value="IMIDAZOLONEPROPIONASE"/>
    <property type="match status" value="1"/>
</dbReference>
<feature type="compositionally biased region" description="Basic and acidic residues" evidence="1">
    <location>
        <begin position="17"/>
        <end position="39"/>
    </location>
</feature>
<reference evidence="3 4" key="1">
    <citation type="journal article" date="2018" name="Nat. Biotechnol.">
        <title>A standardized bacterial taxonomy based on genome phylogeny substantially revises the tree of life.</title>
        <authorList>
            <person name="Parks D.H."/>
            <person name="Chuvochina M."/>
            <person name="Waite D.W."/>
            <person name="Rinke C."/>
            <person name="Skarshewski A."/>
            <person name="Chaumeil P.A."/>
            <person name="Hugenholtz P."/>
        </authorList>
    </citation>
    <scope>NUCLEOTIDE SEQUENCE [LARGE SCALE GENOMIC DNA]</scope>
    <source>
        <strain evidence="3">UBA8844</strain>
    </source>
</reference>
<keyword evidence="3" id="KW-0378">Hydrolase</keyword>
<protein>
    <submittedName>
        <fullName evidence="3">Amidohydrolase</fullName>
    </submittedName>
</protein>
<dbReference type="InterPro" id="IPR032466">
    <property type="entry name" value="Metal_Hydrolase"/>
</dbReference>
<feature type="domain" description="Amidohydrolase 3" evidence="2">
    <location>
        <begin position="144"/>
        <end position="620"/>
    </location>
</feature>
<gene>
    <name evidence="3" type="ORF">DGD08_13140</name>
</gene>
<dbReference type="Gene3D" id="2.30.40.10">
    <property type="entry name" value="Urease, subunit C, domain 1"/>
    <property type="match status" value="1"/>
</dbReference>
<accession>A0A3D4VAK3</accession>
<feature type="region of interest" description="Disordered" evidence="1">
    <location>
        <begin position="17"/>
        <end position="46"/>
    </location>
</feature>
<comment type="caution">
    <text evidence="3">The sequence shown here is derived from an EMBL/GenBank/DDBJ whole genome shotgun (WGS) entry which is preliminary data.</text>
</comment>
<sequence>MHPVAEARQVGCRELAHRHAEDDRDSHADDARERPDQSHRLAQGEWHGHNIAMTNSFIRTHLRTNLATHRGRRLLTAATACGLAVGAAACADRQSQPTTLAIVNGRVWTGDSATPWAEAVAIANDRISAVGTSDEIRRIAGDAEVVDAQGGMVTPGFIDSHVHFIDGGLALSSVSLRDAKTREEFITRIRDYARTIPKGEWIRSGDWDHTNWGGELPTHAWIDSITTDNPVWINRLDGHMNLANRLAMEAAKVDRTTRDIAGGSIVRDAAGNPTGIFKDNAMSLIDAVAPPRSAAELDRALDAAMAYVAARGVTSVHNMGTFDHIAVFDRARQQNRLHTRIVAQVPLSQWAALRDTVKVRGRGDAWLRIGGLKGFVDGSLGSHTAAMLQPFTDVPTDTGLFVTPAESLYAWTKGADSAELQVAVHAIGDRAIRTQLDVFERVAREHGARDRRFRIEHAQHIAPEDIARFGPLQVIASMQPYHEADDGRWAERVIGPERAKGTYAFKSLLATKARVAFGSDWFVAPPTPLEGIKAAVTRQTLDGAHPGGWVPEERITVEDALRGYTTGSAFAGFQDKDVGTIVKGKFADLVVIDRDLTTMPADSLDKAQVKMTIVGGVVRYKR</sequence>
<dbReference type="Gene3D" id="3.20.20.140">
    <property type="entry name" value="Metal-dependent hydrolases"/>
    <property type="match status" value="1"/>
</dbReference>
<dbReference type="Pfam" id="PF07969">
    <property type="entry name" value="Amidohydro_3"/>
    <property type="match status" value="1"/>
</dbReference>
<dbReference type="SUPFAM" id="SSF51338">
    <property type="entry name" value="Composite domain of metallo-dependent hydrolases"/>
    <property type="match status" value="1"/>
</dbReference>
<name>A0A3D4VAK3_9BACT</name>
<evidence type="ECO:0000259" key="2">
    <source>
        <dbReference type="Pfam" id="PF07969"/>
    </source>
</evidence>
<organism evidence="3 4">
    <name type="scientific">Gemmatimonas aurantiaca</name>
    <dbReference type="NCBI Taxonomy" id="173480"/>
    <lineage>
        <taxon>Bacteria</taxon>
        <taxon>Pseudomonadati</taxon>
        <taxon>Gemmatimonadota</taxon>
        <taxon>Gemmatimonadia</taxon>
        <taxon>Gemmatimonadales</taxon>
        <taxon>Gemmatimonadaceae</taxon>
        <taxon>Gemmatimonas</taxon>
    </lineage>
</organism>
<dbReference type="InterPro" id="IPR013108">
    <property type="entry name" value="Amidohydro_3"/>
</dbReference>
<dbReference type="Gene3D" id="3.10.310.70">
    <property type="match status" value="1"/>
</dbReference>
<proteinExistence type="predicted"/>
<dbReference type="AlphaFoldDB" id="A0A3D4VAK3"/>
<dbReference type="SUPFAM" id="SSF51556">
    <property type="entry name" value="Metallo-dependent hydrolases"/>
    <property type="match status" value="1"/>
</dbReference>
<evidence type="ECO:0000313" key="4">
    <source>
        <dbReference type="Proteomes" id="UP000264071"/>
    </source>
</evidence>
<dbReference type="GO" id="GO:0016810">
    <property type="term" value="F:hydrolase activity, acting on carbon-nitrogen (but not peptide) bonds"/>
    <property type="evidence" value="ECO:0007669"/>
    <property type="project" value="InterPro"/>
</dbReference>
<dbReference type="InterPro" id="IPR033932">
    <property type="entry name" value="YtcJ-like"/>
</dbReference>